<dbReference type="PRINTS" id="PR00599">
    <property type="entry name" value="MAPEPTIDASE"/>
</dbReference>
<dbReference type="PANTHER" id="PTHR46112">
    <property type="entry name" value="AMINOPEPTIDASE"/>
    <property type="match status" value="1"/>
</dbReference>
<dbReference type="GO" id="GO:0006508">
    <property type="term" value="P:proteolysis"/>
    <property type="evidence" value="ECO:0007669"/>
    <property type="project" value="UniProtKB-KW"/>
</dbReference>
<feature type="domain" description="Creatinase N-terminal" evidence="6">
    <location>
        <begin position="10"/>
        <end position="139"/>
    </location>
</feature>
<evidence type="ECO:0000256" key="1">
    <source>
        <dbReference type="ARBA" id="ARBA00022670"/>
    </source>
</evidence>
<dbReference type="SUPFAM" id="SSF55920">
    <property type="entry name" value="Creatinase/aminopeptidase"/>
    <property type="match status" value="1"/>
</dbReference>
<dbReference type="InterPro" id="IPR000587">
    <property type="entry name" value="Creatinase_N"/>
</dbReference>
<sequence length="366" mass="40039">MNEIVAQKFKRLRQEMAAQNIDLVALGPTAHTQWLLGYTPYPDERMCLLLIGKTNEAFVMPALNANAVREHTNIEFFEWADDHGPFDALNAALEKVAGAGVKQVVLDETMRADFALNLLDKLDGAAHQFTKSTVGALRMRKTEDEYKLLKLNAQIADEAQEVAAKTARPGVTENDVAEAVKEHFISKGAKPVFDIVGANENGAFPHHHTSDRVLKSGDVVVVDIGGTTKGYPSDITRMVAVETLRDDYQEVHDVVEAAVQAALAACKPGVKTSDIDKAARDVITNAGYGEYFTHRTGHGLGIEIHEEPYLSASSDVILDEGMVFSIEPGIYIPGKFGVRLEEIVYLRADGPEVLSERSRDVVIAKN</sequence>
<dbReference type="Pfam" id="PF01321">
    <property type="entry name" value="Creatinase_N"/>
    <property type="match status" value="1"/>
</dbReference>
<feature type="domain" description="Peptidase M24" evidence="5">
    <location>
        <begin position="149"/>
        <end position="346"/>
    </location>
</feature>
<dbReference type="Gene3D" id="3.90.230.10">
    <property type="entry name" value="Creatinase/methionine aminopeptidase superfamily"/>
    <property type="match status" value="1"/>
</dbReference>
<evidence type="ECO:0000313" key="8">
    <source>
        <dbReference type="Proteomes" id="UP000258927"/>
    </source>
</evidence>
<proteinExistence type="predicted"/>
<evidence type="ECO:0000313" key="7">
    <source>
        <dbReference type="EMBL" id="AVX02698.1"/>
    </source>
</evidence>
<dbReference type="Pfam" id="PF00557">
    <property type="entry name" value="Peptidase_M24"/>
    <property type="match status" value="1"/>
</dbReference>
<keyword evidence="4" id="KW-0482">Metalloprotease</keyword>
<accession>A0A2R4M9I1</accession>
<dbReference type="InterPro" id="IPR001714">
    <property type="entry name" value="Pept_M24_MAP"/>
</dbReference>
<gene>
    <name evidence="7" type="ORF">MXMO3_00150</name>
</gene>
<dbReference type="GO" id="GO:0046872">
    <property type="term" value="F:metal ion binding"/>
    <property type="evidence" value="ECO:0007669"/>
    <property type="project" value="UniProtKB-KW"/>
</dbReference>
<dbReference type="InterPro" id="IPR001131">
    <property type="entry name" value="Peptidase_M24B_aminopep-P_CS"/>
</dbReference>
<dbReference type="AlphaFoldDB" id="A0A2R4M9I1"/>
<dbReference type="PROSITE" id="PS00491">
    <property type="entry name" value="PROLINE_PEPTIDASE"/>
    <property type="match status" value="1"/>
</dbReference>
<name>A0A2R4M9I1_9HYPH</name>
<dbReference type="InterPro" id="IPR050659">
    <property type="entry name" value="Peptidase_M24B"/>
</dbReference>
<keyword evidence="8" id="KW-1185">Reference proteome</keyword>
<dbReference type="SUPFAM" id="SSF53092">
    <property type="entry name" value="Creatinase/prolidase N-terminal domain"/>
    <property type="match status" value="1"/>
</dbReference>
<keyword evidence="3" id="KW-0378">Hydrolase</keyword>
<keyword evidence="2" id="KW-0479">Metal-binding</keyword>
<protein>
    <submittedName>
        <fullName evidence="7">Xaa-Pro dipeptidase</fullName>
    </submittedName>
</protein>
<evidence type="ECO:0000256" key="4">
    <source>
        <dbReference type="ARBA" id="ARBA00023049"/>
    </source>
</evidence>
<dbReference type="PANTHER" id="PTHR46112:SF3">
    <property type="entry name" value="AMINOPEPTIDASE YPDF"/>
    <property type="match status" value="1"/>
</dbReference>
<dbReference type="KEGG" id="mmyr:MXMO3_00150"/>
<evidence type="ECO:0000256" key="2">
    <source>
        <dbReference type="ARBA" id="ARBA00022723"/>
    </source>
</evidence>
<dbReference type="InterPro" id="IPR029149">
    <property type="entry name" value="Creatin/AminoP/Spt16_N"/>
</dbReference>
<keyword evidence="1" id="KW-0645">Protease</keyword>
<dbReference type="RefSeq" id="WP_084634207.1">
    <property type="nucleotide sequence ID" value="NZ_CP021330.1"/>
</dbReference>
<reference evidence="7 8" key="1">
    <citation type="submission" date="2017-05" db="EMBL/GenBank/DDBJ databases">
        <title>Genome Analysis of Maritalea myrionectae HL2708#5.</title>
        <authorList>
            <consortium name="Cotde Inc.-PKNU"/>
            <person name="Jang D."/>
            <person name="Oh H.-M."/>
        </authorList>
    </citation>
    <scope>NUCLEOTIDE SEQUENCE [LARGE SCALE GENOMIC DNA]</scope>
    <source>
        <strain evidence="7 8">HL2708#5</strain>
    </source>
</reference>
<evidence type="ECO:0000259" key="6">
    <source>
        <dbReference type="Pfam" id="PF01321"/>
    </source>
</evidence>
<evidence type="ECO:0000259" key="5">
    <source>
        <dbReference type="Pfam" id="PF00557"/>
    </source>
</evidence>
<dbReference type="STRING" id="1122213.GCA_000423365_02866"/>
<dbReference type="InterPro" id="IPR036005">
    <property type="entry name" value="Creatinase/aminopeptidase-like"/>
</dbReference>
<dbReference type="EMBL" id="CP021330">
    <property type="protein sequence ID" value="AVX02698.1"/>
    <property type="molecule type" value="Genomic_DNA"/>
</dbReference>
<dbReference type="GO" id="GO:0004177">
    <property type="term" value="F:aminopeptidase activity"/>
    <property type="evidence" value="ECO:0007669"/>
    <property type="project" value="UniProtKB-ARBA"/>
</dbReference>
<evidence type="ECO:0000256" key="3">
    <source>
        <dbReference type="ARBA" id="ARBA00022801"/>
    </source>
</evidence>
<dbReference type="Gene3D" id="3.40.350.10">
    <property type="entry name" value="Creatinase/prolidase N-terminal domain"/>
    <property type="match status" value="1"/>
</dbReference>
<dbReference type="InterPro" id="IPR000994">
    <property type="entry name" value="Pept_M24"/>
</dbReference>
<organism evidence="7 8">
    <name type="scientific">Maritalea myrionectae</name>
    <dbReference type="NCBI Taxonomy" id="454601"/>
    <lineage>
        <taxon>Bacteria</taxon>
        <taxon>Pseudomonadati</taxon>
        <taxon>Pseudomonadota</taxon>
        <taxon>Alphaproteobacteria</taxon>
        <taxon>Hyphomicrobiales</taxon>
        <taxon>Devosiaceae</taxon>
        <taxon>Maritalea</taxon>
    </lineage>
</organism>
<dbReference type="Proteomes" id="UP000258927">
    <property type="component" value="Chromosome"/>
</dbReference>
<dbReference type="GO" id="GO:0008235">
    <property type="term" value="F:metalloexopeptidase activity"/>
    <property type="evidence" value="ECO:0007669"/>
    <property type="project" value="UniProtKB-ARBA"/>
</dbReference>